<dbReference type="InterPro" id="IPR027939">
    <property type="entry name" value="NMT1/THI5"/>
</dbReference>
<keyword evidence="7" id="KW-0663">Pyridoxal phosphate</keyword>
<evidence type="ECO:0000259" key="13">
    <source>
        <dbReference type="Pfam" id="PF09084"/>
    </source>
</evidence>
<gene>
    <name evidence="14" type="ORF">BECKFW1821B_GA0114236_102121</name>
</gene>
<keyword evidence="12" id="KW-1133">Transmembrane helix</keyword>
<dbReference type="GO" id="GO:0016740">
    <property type="term" value="F:transferase activity"/>
    <property type="evidence" value="ECO:0007669"/>
    <property type="project" value="UniProtKB-KW"/>
</dbReference>
<comment type="function">
    <text evidence="1">Responsible for the formation of the pyrimidine heterocycle in the thiamine biosynthesis pathway. Catalyzes the formation of hydroxymethylpyrimidine phosphate (HMP-P) from histidine and pyridoxal phosphate (PLP). The protein uses PLP and the active site histidine to form HMP-P, generating an inactive enzyme. The enzyme can only undergo a single turnover, which suggests it is a suicide enzyme.</text>
</comment>
<dbReference type="PANTHER" id="PTHR31528:SF1">
    <property type="entry name" value="4-AMINO-5-HYDROXYMETHYL-2-METHYLPYRIMIDINE PHOSPHATE SYNTHASE THI11-RELATED"/>
    <property type="match status" value="1"/>
</dbReference>
<dbReference type="EMBL" id="CAADFD010000021">
    <property type="protein sequence ID" value="VFJ55122.1"/>
    <property type="molecule type" value="Genomic_DNA"/>
</dbReference>
<dbReference type="Pfam" id="PF09084">
    <property type="entry name" value="NMT1"/>
    <property type="match status" value="1"/>
</dbReference>
<proteinExistence type="inferred from homology"/>
<evidence type="ECO:0000256" key="4">
    <source>
        <dbReference type="ARBA" id="ARBA00011738"/>
    </source>
</evidence>
<protein>
    <recommendedName>
        <fullName evidence="10">Thiamine pyrimidine synthase</fullName>
    </recommendedName>
</protein>
<feature type="transmembrane region" description="Helical" evidence="12">
    <location>
        <begin position="20"/>
        <end position="40"/>
    </location>
</feature>
<comment type="subunit">
    <text evidence="4">Homodimer.</text>
</comment>
<comment type="similarity">
    <text evidence="3">Belongs to the NMT1/THI5 family.</text>
</comment>
<evidence type="ECO:0000256" key="10">
    <source>
        <dbReference type="ARBA" id="ARBA00033171"/>
    </source>
</evidence>
<name>A0A450SN24_9GAMM</name>
<keyword evidence="8" id="KW-0784">Thiamine biosynthesis</keyword>
<dbReference type="GO" id="GO:0046872">
    <property type="term" value="F:metal ion binding"/>
    <property type="evidence" value="ECO:0007669"/>
    <property type="project" value="UniProtKB-KW"/>
</dbReference>
<comment type="catalytic activity">
    <reaction evidence="11">
        <text>N(6)-(pyridoxal phosphate)-L-lysyl-[4-amino-5-hydroxymethyl-2-methylpyrimidine phosphate synthase] + L-histidyl-[4-amino-5-hydroxymethyl-2-methylpyrimidine phosphate synthase] + 2 Fe(3+) + 4 H2O = L-lysyl-[4-amino-5-hydroxymethyl-2-methylpyrimidine phosphate synthase] + (2S)-2-amino-5-hydroxy-4-oxopentanoyl-[4-amino-5-hydroxymethyl-2-methylpyrimidine phosphate synthase] + 4-amino-2-methyl-5-(phosphooxymethyl)pyrimidine + 3-oxopropanoate + 2 Fe(2+) + 2 H(+)</text>
        <dbReference type="Rhea" id="RHEA:65756"/>
        <dbReference type="Rhea" id="RHEA-COMP:16892"/>
        <dbReference type="Rhea" id="RHEA-COMP:16893"/>
        <dbReference type="Rhea" id="RHEA-COMP:16894"/>
        <dbReference type="Rhea" id="RHEA-COMP:16895"/>
        <dbReference type="ChEBI" id="CHEBI:15377"/>
        <dbReference type="ChEBI" id="CHEBI:15378"/>
        <dbReference type="ChEBI" id="CHEBI:29033"/>
        <dbReference type="ChEBI" id="CHEBI:29034"/>
        <dbReference type="ChEBI" id="CHEBI:29969"/>
        <dbReference type="ChEBI" id="CHEBI:29979"/>
        <dbReference type="ChEBI" id="CHEBI:33190"/>
        <dbReference type="ChEBI" id="CHEBI:58354"/>
        <dbReference type="ChEBI" id="CHEBI:143915"/>
        <dbReference type="ChEBI" id="CHEBI:157692"/>
    </reaction>
    <physiologicalReaction direction="left-to-right" evidence="11">
        <dbReference type="Rhea" id="RHEA:65757"/>
    </physiologicalReaction>
</comment>
<evidence type="ECO:0000256" key="3">
    <source>
        <dbReference type="ARBA" id="ARBA00009406"/>
    </source>
</evidence>
<dbReference type="SUPFAM" id="SSF53850">
    <property type="entry name" value="Periplasmic binding protein-like II"/>
    <property type="match status" value="1"/>
</dbReference>
<dbReference type="InterPro" id="IPR015168">
    <property type="entry name" value="SsuA/THI5"/>
</dbReference>
<evidence type="ECO:0000313" key="14">
    <source>
        <dbReference type="EMBL" id="VFJ55122.1"/>
    </source>
</evidence>
<sequence>MKHTLSNSFPVRRQQGASQWILISAIAVLAIAVLLFISNWPARSEKPGVPVTDVGEASPKMESISTRIKWFTYASYIGTYVAKDWGFWEKLGLDVTIQEGGPQVDATKLVAGGANHFGIAGGDQLLVARSKGLPVVAIAVIMQETPAGFMVLADSDIHGMRDFPGHRIRVVPGHNTEIEYRAVMAKLGIDTDTAMKEVVNFSEFQLLLAGEVDIEPIYLNNQPATARSRDIEFRTFTPTDYGVRSYGNVYFTTEKMIEERPELVQRFLDGLLQGWKGTREQPERAVDSMLKYGRHLKRDVELDKLRDTWPLVKEKHGRIGWMERARWVEVLDVLRTTGIIKSDVDVDAVFDTRFVKTHYRDHD</sequence>
<evidence type="ECO:0000256" key="8">
    <source>
        <dbReference type="ARBA" id="ARBA00022977"/>
    </source>
</evidence>
<dbReference type="Gene3D" id="3.40.190.10">
    <property type="entry name" value="Periplasmic binding protein-like II"/>
    <property type="match status" value="2"/>
</dbReference>
<comment type="pathway">
    <text evidence="2">Cofactor biosynthesis; thiamine diphosphate biosynthesis.</text>
</comment>
<evidence type="ECO:0000256" key="6">
    <source>
        <dbReference type="ARBA" id="ARBA00022723"/>
    </source>
</evidence>
<feature type="domain" description="SsuA/THI5-like" evidence="13">
    <location>
        <begin position="76"/>
        <end position="285"/>
    </location>
</feature>
<keyword evidence="6" id="KW-0479">Metal-binding</keyword>
<evidence type="ECO:0000256" key="11">
    <source>
        <dbReference type="ARBA" id="ARBA00048179"/>
    </source>
</evidence>
<organism evidence="14">
    <name type="scientific">Candidatus Kentrum sp. FW</name>
    <dbReference type="NCBI Taxonomy" id="2126338"/>
    <lineage>
        <taxon>Bacteria</taxon>
        <taxon>Pseudomonadati</taxon>
        <taxon>Pseudomonadota</taxon>
        <taxon>Gammaproteobacteria</taxon>
        <taxon>Candidatus Kentrum</taxon>
    </lineage>
</organism>
<reference evidence="14" key="1">
    <citation type="submission" date="2019-02" db="EMBL/GenBank/DDBJ databases">
        <authorList>
            <person name="Gruber-Vodicka R. H."/>
            <person name="Seah K. B. B."/>
        </authorList>
    </citation>
    <scope>NUCLEOTIDE SEQUENCE</scope>
    <source>
        <strain evidence="14">BECK_BZ106</strain>
    </source>
</reference>
<keyword evidence="5" id="KW-0808">Transferase</keyword>
<evidence type="ECO:0000256" key="9">
    <source>
        <dbReference type="ARBA" id="ARBA00023004"/>
    </source>
</evidence>
<keyword evidence="12" id="KW-0812">Transmembrane</keyword>
<dbReference type="PANTHER" id="PTHR31528">
    <property type="entry name" value="4-AMINO-5-HYDROXYMETHYL-2-METHYLPYRIMIDINE PHOSPHATE SYNTHASE THI11-RELATED"/>
    <property type="match status" value="1"/>
</dbReference>
<evidence type="ECO:0000256" key="12">
    <source>
        <dbReference type="SAM" id="Phobius"/>
    </source>
</evidence>
<accession>A0A450SN24</accession>
<evidence type="ECO:0000256" key="2">
    <source>
        <dbReference type="ARBA" id="ARBA00004948"/>
    </source>
</evidence>
<evidence type="ECO:0000256" key="5">
    <source>
        <dbReference type="ARBA" id="ARBA00022679"/>
    </source>
</evidence>
<keyword evidence="12" id="KW-0472">Membrane</keyword>
<evidence type="ECO:0000256" key="7">
    <source>
        <dbReference type="ARBA" id="ARBA00022898"/>
    </source>
</evidence>
<dbReference type="AlphaFoldDB" id="A0A450SN24"/>
<keyword evidence="9" id="KW-0408">Iron</keyword>
<evidence type="ECO:0000256" key="1">
    <source>
        <dbReference type="ARBA" id="ARBA00003469"/>
    </source>
</evidence>
<dbReference type="GO" id="GO:0009228">
    <property type="term" value="P:thiamine biosynthetic process"/>
    <property type="evidence" value="ECO:0007669"/>
    <property type="project" value="UniProtKB-KW"/>
</dbReference>